<dbReference type="EMBL" id="ML986723">
    <property type="protein sequence ID" value="KAF2259039.1"/>
    <property type="molecule type" value="Genomic_DNA"/>
</dbReference>
<organism evidence="3 4">
    <name type="scientific">Lojkania enalia</name>
    <dbReference type="NCBI Taxonomy" id="147567"/>
    <lineage>
        <taxon>Eukaryota</taxon>
        <taxon>Fungi</taxon>
        <taxon>Dikarya</taxon>
        <taxon>Ascomycota</taxon>
        <taxon>Pezizomycotina</taxon>
        <taxon>Dothideomycetes</taxon>
        <taxon>Pleosporomycetidae</taxon>
        <taxon>Pleosporales</taxon>
        <taxon>Pleosporales incertae sedis</taxon>
        <taxon>Lojkania</taxon>
    </lineage>
</organism>
<evidence type="ECO:0000313" key="3">
    <source>
        <dbReference type="EMBL" id="KAF2259039.1"/>
    </source>
</evidence>
<dbReference type="PROSITE" id="PS51767">
    <property type="entry name" value="PEPTIDASE_A1"/>
    <property type="match status" value="1"/>
</dbReference>
<name>A0A9P4K408_9PLEO</name>
<comment type="caution">
    <text evidence="3">The sequence shown here is derived from an EMBL/GenBank/DDBJ whole genome shotgun (WGS) entry which is preliminary data.</text>
</comment>
<dbReference type="Proteomes" id="UP000800093">
    <property type="component" value="Unassembled WGS sequence"/>
</dbReference>
<evidence type="ECO:0000313" key="4">
    <source>
        <dbReference type="Proteomes" id="UP000800093"/>
    </source>
</evidence>
<reference evidence="4" key="1">
    <citation type="journal article" date="2020" name="Stud. Mycol.">
        <title>101 Dothideomycetes genomes: A test case for predicting lifestyles and emergence of pathogens.</title>
        <authorList>
            <person name="Haridas S."/>
            <person name="Albert R."/>
            <person name="Binder M."/>
            <person name="Bloem J."/>
            <person name="LaButti K."/>
            <person name="Salamov A."/>
            <person name="Andreopoulos B."/>
            <person name="Baker S."/>
            <person name="Barry K."/>
            <person name="Bills G."/>
            <person name="Bluhm B."/>
            <person name="Cannon C."/>
            <person name="Castanera R."/>
            <person name="Culley D."/>
            <person name="Daum C."/>
            <person name="Ezra D."/>
            <person name="Gonzalez J."/>
            <person name="Henrissat B."/>
            <person name="Kuo A."/>
            <person name="Liang C."/>
            <person name="Lipzen A."/>
            <person name="Lutzoni F."/>
            <person name="Magnuson J."/>
            <person name="Mondo S."/>
            <person name="Nolan M."/>
            <person name="Ohm R."/>
            <person name="Pangilinan J."/>
            <person name="Park H.-J."/>
            <person name="Ramirez L."/>
            <person name="Alfaro M."/>
            <person name="Sun H."/>
            <person name="Tritt A."/>
            <person name="Yoshinaga Y."/>
            <person name="Zwiers L.-H."/>
            <person name="Turgeon B."/>
            <person name="Goodwin S."/>
            <person name="Spatafora J."/>
            <person name="Crous P."/>
            <person name="Grigoriev I."/>
        </authorList>
    </citation>
    <scope>NUCLEOTIDE SEQUENCE [LARGE SCALE GENOMIC DNA]</scope>
    <source>
        <strain evidence="4">CBS 304.66</strain>
    </source>
</reference>
<keyword evidence="1" id="KW-1133">Transmembrane helix</keyword>
<keyword evidence="1" id="KW-0472">Membrane</keyword>
<dbReference type="GO" id="GO:0008233">
    <property type="term" value="F:peptidase activity"/>
    <property type="evidence" value="ECO:0007669"/>
    <property type="project" value="UniProtKB-KW"/>
</dbReference>
<dbReference type="InterPro" id="IPR033121">
    <property type="entry name" value="PEPTIDASE_A1"/>
</dbReference>
<gene>
    <name evidence="3" type="ORF">CC78DRAFT_83840</name>
</gene>
<evidence type="ECO:0000259" key="2">
    <source>
        <dbReference type="PROSITE" id="PS51767"/>
    </source>
</evidence>
<dbReference type="GO" id="GO:0006508">
    <property type="term" value="P:proteolysis"/>
    <property type="evidence" value="ECO:0007669"/>
    <property type="project" value="UniProtKB-KW"/>
</dbReference>
<feature type="domain" description="Peptidase A1" evidence="2">
    <location>
        <begin position="1"/>
        <end position="324"/>
    </location>
</feature>
<feature type="transmembrane region" description="Helical" evidence="1">
    <location>
        <begin position="361"/>
        <end position="384"/>
    </location>
</feature>
<dbReference type="Gene3D" id="2.40.70.10">
    <property type="entry name" value="Acid Proteases"/>
    <property type="match status" value="2"/>
</dbReference>
<proteinExistence type="predicted"/>
<keyword evidence="3" id="KW-0645">Protease</keyword>
<keyword evidence="3" id="KW-0378">Hydrolase</keyword>
<keyword evidence="1" id="KW-0812">Transmembrane</keyword>
<dbReference type="Pfam" id="PF00026">
    <property type="entry name" value="Asp"/>
    <property type="match status" value="1"/>
</dbReference>
<dbReference type="InterPro" id="IPR021109">
    <property type="entry name" value="Peptidase_aspartic_dom_sf"/>
</dbReference>
<accession>A0A9P4K408</accession>
<dbReference type="AlphaFoldDB" id="A0A9P4K408"/>
<sequence>MSSSTILLPYTDWCESSSVEECKKNSTFNPERFTTWEELGYYTVSELEPWVDRDVFIGLYGMDTVTFGRSVNDIQLSNQSIVGLITNHVPVGLFGLNARVVNSGENTLSNLITNLKSFATIPSTSFSYTAGAVNRNASTSLILGGYDSSRFDPKTTIHGDLVEYGNLGQYFVSVDVTAVYVSGEKSASWRDSTGFPVPTRIDSAFPHIWLPQDLCEVFEQAYDLVWNDTAQLYLVNGTHHAELQRRNNIVTFSIQTDGSQVVNYTLPYSAFDLKVEYPFLGVNESSSYFPLKRATKPSQYLLGRTFLQETYVTVDYDRLTFNLSQVYPEGRGSAHIFAISPPSNNTSSPSDQSESNGIRRWQSALIGVCVIVVVVVIGLLLVAWRKRWFAFRRKDQTSVDKAMSQDSSDSWGEAGNKQTMEMDAAEGCKEVASKDGMAWELKGCSGMVYEMDADGFKSKPTLSPEQIRGGNSKP</sequence>
<protein>
    <submittedName>
        <fullName evidence="3">Acid protease</fullName>
    </submittedName>
</protein>
<evidence type="ECO:0000256" key="1">
    <source>
        <dbReference type="SAM" id="Phobius"/>
    </source>
</evidence>
<dbReference type="OrthoDB" id="4074350at2759"/>
<keyword evidence="4" id="KW-1185">Reference proteome</keyword>
<dbReference type="SUPFAM" id="SSF50630">
    <property type="entry name" value="Acid proteases"/>
    <property type="match status" value="1"/>
</dbReference>